<keyword evidence="2" id="KW-1185">Reference proteome</keyword>
<evidence type="ECO:0000313" key="2">
    <source>
        <dbReference type="Proteomes" id="UP000004994"/>
    </source>
</evidence>
<reference evidence="1" key="2">
    <citation type="submission" date="2019-04" db="UniProtKB">
        <authorList>
            <consortium name="EnsemblPlants"/>
        </authorList>
    </citation>
    <scope>IDENTIFICATION</scope>
    <source>
        <strain evidence="1">cv. Heinz 1706</strain>
    </source>
</reference>
<proteinExistence type="predicted"/>
<sequence>MCALSSKPINYLVTLTPLDLSSHGIDPLCSIFELEKLRESLASSYPLKTLQRNRQKVVRKAPF</sequence>
<accession>A0A494G9G9</accession>
<reference evidence="1" key="1">
    <citation type="journal article" date="2012" name="Nature">
        <title>The tomato genome sequence provides insights into fleshy fruit evolution.</title>
        <authorList>
            <consortium name="Tomato Genome Consortium"/>
        </authorList>
    </citation>
    <scope>NUCLEOTIDE SEQUENCE [LARGE SCALE GENOMIC DNA]</scope>
    <source>
        <strain evidence="1">cv. Heinz 1706</strain>
    </source>
</reference>
<organism evidence="1">
    <name type="scientific">Solanum lycopersicum</name>
    <name type="common">Tomato</name>
    <name type="synonym">Lycopersicon esculentum</name>
    <dbReference type="NCBI Taxonomy" id="4081"/>
    <lineage>
        <taxon>Eukaryota</taxon>
        <taxon>Viridiplantae</taxon>
        <taxon>Streptophyta</taxon>
        <taxon>Embryophyta</taxon>
        <taxon>Tracheophyta</taxon>
        <taxon>Spermatophyta</taxon>
        <taxon>Magnoliopsida</taxon>
        <taxon>eudicotyledons</taxon>
        <taxon>Gunneridae</taxon>
        <taxon>Pentapetalae</taxon>
        <taxon>asterids</taxon>
        <taxon>lamiids</taxon>
        <taxon>Solanales</taxon>
        <taxon>Solanaceae</taxon>
        <taxon>Solanoideae</taxon>
        <taxon>Solaneae</taxon>
        <taxon>Solanum</taxon>
        <taxon>Solanum subgen. Lycopersicon</taxon>
    </lineage>
</organism>
<dbReference type="EnsemblPlants" id="Solyc00g056180.1.1">
    <property type="protein sequence ID" value="Solyc00g056180.1.1.1.CDS"/>
    <property type="gene ID" value="Solyc00g056180.1"/>
</dbReference>
<dbReference type="AlphaFoldDB" id="A0A494G9G9"/>
<name>A0A494G9G9_SOLLC</name>
<dbReference type="InParanoid" id="A0A494G9G9"/>
<evidence type="ECO:0000313" key="1">
    <source>
        <dbReference type="EnsemblPlants" id="Solyc00g056180.1.1.1.CDS"/>
    </source>
</evidence>
<dbReference type="Proteomes" id="UP000004994">
    <property type="component" value="Unassembled WGS sequence"/>
</dbReference>
<dbReference type="Gramene" id="Solyc00g056180.1.1">
    <property type="protein sequence ID" value="Solyc00g056180.1.1.1.CDS"/>
    <property type="gene ID" value="Solyc00g056180.1"/>
</dbReference>
<dbReference type="PaxDb" id="4081-Solyc00g056180.1.1"/>
<protein>
    <submittedName>
        <fullName evidence="1">Uncharacterized protein</fullName>
    </submittedName>
</protein>